<evidence type="ECO:0000256" key="1">
    <source>
        <dbReference type="ARBA" id="ARBA00004651"/>
    </source>
</evidence>
<dbReference type="InterPro" id="IPR036640">
    <property type="entry name" value="ABC1_TM_sf"/>
</dbReference>
<feature type="transmembrane region" description="Helical" evidence="11">
    <location>
        <begin position="156"/>
        <end position="174"/>
    </location>
</feature>
<dbReference type="PANTHER" id="PTHR43394">
    <property type="entry name" value="ATP-DEPENDENT PERMEASE MDL1, MITOCHONDRIAL"/>
    <property type="match status" value="1"/>
</dbReference>
<comment type="subcellular location">
    <subcellularLocation>
        <location evidence="1">Cell membrane</location>
        <topology evidence="1">Multi-pass membrane protein</topology>
    </subcellularLocation>
</comment>
<evidence type="ECO:0000256" key="11">
    <source>
        <dbReference type="SAM" id="Phobius"/>
    </source>
</evidence>
<dbReference type="InterPro" id="IPR011917">
    <property type="entry name" value="ABC_transpr_lipidA"/>
</dbReference>
<accession>A0A7C2A8J8</accession>
<evidence type="ECO:0000256" key="2">
    <source>
        <dbReference type="ARBA" id="ARBA00022448"/>
    </source>
</evidence>
<dbReference type="PROSITE" id="PS50929">
    <property type="entry name" value="ABC_TM1F"/>
    <property type="match status" value="1"/>
</dbReference>
<dbReference type="GO" id="GO:0034040">
    <property type="term" value="F:ATPase-coupled lipid transmembrane transporter activity"/>
    <property type="evidence" value="ECO:0007669"/>
    <property type="project" value="InterPro"/>
</dbReference>
<dbReference type="GO" id="GO:0005886">
    <property type="term" value="C:plasma membrane"/>
    <property type="evidence" value="ECO:0007669"/>
    <property type="project" value="UniProtKB-SubCell"/>
</dbReference>
<evidence type="ECO:0000256" key="7">
    <source>
        <dbReference type="ARBA" id="ARBA00022967"/>
    </source>
</evidence>
<dbReference type="Gene3D" id="1.20.1560.10">
    <property type="entry name" value="ABC transporter type 1, transmembrane domain"/>
    <property type="match status" value="1"/>
</dbReference>
<evidence type="ECO:0000256" key="4">
    <source>
        <dbReference type="ARBA" id="ARBA00022692"/>
    </source>
</evidence>
<keyword evidence="6" id="KW-0067">ATP-binding</keyword>
<organism evidence="14">
    <name type="scientific">Desulfofervidus auxilii</name>
    <dbReference type="NCBI Taxonomy" id="1621989"/>
    <lineage>
        <taxon>Bacteria</taxon>
        <taxon>Pseudomonadati</taxon>
        <taxon>Thermodesulfobacteriota</taxon>
        <taxon>Candidatus Desulfofervidia</taxon>
        <taxon>Candidatus Desulfofervidales</taxon>
        <taxon>Candidatus Desulfofervidaceae</taxon>
        <taxon>Candidatus Desulfofervidus</taxon>
    </lineage>
</organism>
<dbReference type="InterPro" id="IPR011527">
    <property type="entry name" value="ABC1_TM_dom"/>
</dbReference>
<dbReference type="EMBL" id="DRIH01000147">
    <property type="protein sequence ID" value="HEC68015.1"/>
    <property type="molecule type" value="Genomic_DNA"/>
</dbReference>
<keyword evidence="4 11" id="KW-0812">Transmembrane</keyword>
<dbReference type="Gene3D" id="3.40.50.300">
    <property type="entry name" value="P-loop containing nucleotide triphosphate hydrolases"/>
    <property type="match status" value="1"/>
</dbReference>
<dbReference type="NCBIfam" id="TIGR02203">
    <property type="entry name" value="MsbA_lipidA"/>
    <property type="match status" value="1"/>
</dbReference>
<reference evidence="14" key="1">
    <citation type="journal article" date="2020" name="mSystems">
        <title>Genome- and Community-Level Interaction Insights into Carbon Utilization and Element Cycling Functions of Hydrothermarchaeota in Hydrothermal Sediment.</title>
        <authorList>
            <person name="Zhou Z."/>
            <person name="Liu Y."/>
            <person name="Xu W."/>
            <person name="Pan J."/>
            <person name="Luo Z.H."/>
            <person name="Li M."/>
        </authorList>
    </citation>
    <scope>NUCLEOTIDE SEQUENCE [LARGE SCALE GENOMIC DNA]</scope>
    <source>
        <strain evidence="14">HyVt-389</strain>
    </source>
</reference>
<dbReference type="SUPFAM" id="SSF52540">
    <property type="entry name" value="P-loop containing nucleoside triphosphate hydrolases"/>
    <property type="match status" value="1"/>
</dbReference>
<evidence type="ECO:0000256" key="9">
    <source>
        <dbReference type="ARBA" id="ARBA00023055"/>
    </source>
</evidence>
<feature type="transmembrane region" description="Helical" evidence="11">
    <location>
        <begin position="240"/>
        <end position="263"/>
    </location>
</feature>
<dbReference type="InterPro" id="IPR017871">
    <property type="entry name" value="ABC_transporter-like_CS"/>
</dbReference>
<dbReference type="SUPFAM" id="SSF90123">
    <property type="entry name" value="ABC transporter transmembrane region"/>
    <property type="match status" value="1"/>
</dbReference>
<dbReference type="PROSITE" id="PS50893">
    <property type="entry name" value="ABC_TRANSPORTER_2"/>
    <property type="match status" value="1"/>
</dbReference>
<evidence type="ECO:0000313" key="14">
    <source>
        <dbReference type="EMBL" id="HEC68015.1"/>
    </source>
</evidence>
<dbReference type="InterPro" id="IPR027417">
    <property type="entry name" value="P-loop_NTPase"/>
</dbReference>
<dbReference type="Pfam" id="PF00005">
    <property type="entry name" value="ABC_tran"/>
    <property type="match status" value="1"/>
</dbReference>
<dbReference type="GO" id="GO:0005524">
    <property type="term" value="F:ATP binding"/>
    <property type="evidence" value="ECO:0007669"/>
    <property type="project" value="UniProtKB-KW"/>
</dbReference>
<dbReference type="PROSITE" id="PS00211">
    <property type="entry name" value="ABC_TRANSPORTER_1"/>
    <property type="match status" value="1"/>
</dbReference>
<evidence type="ECO:0000259" key="12">
    <source>
        <dbReference type="PROSITE" id="PS50893"/>
    </source>
</evidence>
<gene>
    <name evidence="14" type="primary">msbA</name>
    <name evidence="14" type="ORF">ENI35_04285</name>
</gene>
<evidence type="ECO:0000256" key="10">
    <source>
        <dbReference type="ARBA" id="ARBA00023136"/>
    </source>
</evidence>
<evidence type="ECO:0000259" key="13">
    <source>
        <dbReference type="PROSITE" id="PS50929"/>
    </source>
</evidence>
<dbReference type="InterPro" id="IPR039421">
    <property type="entry name" value="Type_1_exporter"/>
</dbReference>
<dbReference type="GO" id="GO:0015421">
    <property type="term" value="F:ABC-type oligopeptide transporter activity"/>
    <property type="evidence" value="ECO:0007669"/>
    <property type="project" value="TreeGrafter"/>
</dbReference>
<keyword evidence="2" id="KW-0813">Transport</keyword>
<dbReference type="GO" id="GO:0016887">
    <property type="term" value="F:ATP hydrolysis activity"/>
    <property type="evidence" value="ECO:0007669"/>
    <property type="project" value="InterPro"/>
</dbReference>
<keyword evidence="5" id="KW-0547">Nucleotide-binding</keyword>
<evidence type="ECO:0000256" key="3">
    <source>
        <dbReference type="ARBA" id="ARBA00022475"/>
    </source>
</evidence>
<dbReference type="InterPro" id="IPR003593">
    <property type="entry name" value="AAA+_ATPase"/>
</dbReference>
<dbReference type="Pfam" id="PF00664">
    <property type="entry name" value="ABC_membrane"/>
    <property type="match status" value="1"/>
</dbReference>
<feature type="domain" description="ABC transmembrane type-1" evidence="13">
    <location>
        <begin position="19"/>
        <end position="301"/>
    </location>
</feature>
<evidence type="ECO:0000256" key="5">
    <source>
        <dbReference type="ARBA" id="ARBA00022741"/>
    </source>
</evidence>
<dbReference type="PANTHER" id="PTHR43394:SF1">
    <property type="entry name" value="ATP-BINDING CASSETTE SUB-FAMILY B MEMBER 10, MITOCHONDRIAL"/>
    <property type="match status" value="1"/>
</dbReference>
<keyword evidence="7" id="KW-1278">Translocase</keyword>
<feature type="domain" description="ABC transporter" evidence="12">
    <location>
        <begin position="334"/>
        <end position="569"/>
    </location>
</feature>
<dbReference type="AlphaFoldDB" id="A0A7C2A8J8"/>
<dbReference type="Proteomes" id="UP000885738">
    <property type="component" value="Unassembled WGS sequence"/>
</dbReference>
<proteinExistence type="predicted"/>
<dbReference type="SMART" id="SM00382">
    <property type="entry name" value="AAA"/>
    <property type="match status" value="1"/>
</dbReference>
<dbReference type="FunFam" id="3.40.50.300:FF:000218">
    <property type="entry name" value="Multidrug ABC transporter ATP-binding protein"/>
    <property type="match status" value="1"/>
</dbReference>
<protein>
    <submittedName>
        <fullName evidence="14">Lipid A export permease/ATP-binding protein MsbA</fullName>
    </submittedName>
</protein>
<dbReference type="CDD" id="cd18552">
    <property type="entry name" value="ABC_6TM_MsbA_like"/>
    <property type="match status" value="1"/>
</dbReference>
<evidence type="ECO:0000256" key="8">
    <source>
        <dbReference type="ARBA" id="ARBA00022989"/>
    </source>
</evidence>
<evidence type="ECO:0000256" key="6">
    <source>
        <dbReference type="ARBA" id="ARBA00022840"/>
    </source>
</evidence>
<name>A0A7C2A8J8_DESA2</name>
<feature type="transmembrane region" description="Helical" evidence="11">
    <location>
        <begin position="51"/>
        <end position="75"/>
    </location>
</feature>
<keyword evidence="10 11" id="KW-0472">Membrane</keyword>
<keyword evidence="9" id="KW-0445">Lipid transport</keyword>
<keyword evidence="8 11" id="KW-1133">Transmembrane helix</keyword>
<comment type="caution">
    <text evidence="14">The sequence shown here is derived from an EMBL/GenBank/DDBJ whole genome shotgun (WGS) entry which is preliminary data.</text>
</comment>
<feature type="transmembrane region" description="Helical" evidence="11">
    <location>
        <begin position="20"/>
        <end position="39"/>
    </location>
</feature>
<keyword evidence="3" id="KW-1003">Cell membrane</keyword>
<dbReference type="InterPro" id="IPR003439">
    <property type="entry name" value="ABC_transporter-like_ATP-bd"/>
</dbReference>
<sequence>MQVYKRLLHLVKPYLSRLFLAMFCMLVVAGATAATAYLVKPVLDKIFFEKNLLMLKLLPPLILLLYAVKGVFWYFQTYLMNYVGQRVVSDLRAKLYAHIIDLPLSYFHRHPTGVLISRIVNDVNLIQGAVSGAVTRFLCDSFTILGLTFVVFYRDFVLALITMIVFPIAIMPVIKIGRKLRKISTSSQIEMGELSGLMQETFSGARIVKAFGMEDYEKERFERVNNRLFRWYMRAVKMRGVTSPLMEFLGSIGIATVIAYGGYQVIKGLSTPGNFFSFIAAVMMLYRPIKGLSNVHNTVQQGVAAAIRVFEVLDTYSEHKKTEGIKLPRFSQSITYENVWFKYDQEQSWVLKDINLTIKKGEKVALVGPSGAGKTTIVHLLPRFYELKKGKIIIDGYDAQEVSLDSLRAQIAIVSQEMVLFNDTIRNNIYYGRLDASEEEIIAAAKAAYAYDFIQKLPEGFDTVIGERGVRLSGGEQQRICIARAILKNAPILILDEATSFLDTESEMIVQKAMENLLKERTALIIAHRLSTIRKADKIVVLHNGQIVEQGSHEELLGKGGLYQRLYEIQFKGKERADLESIADKVQIKAI</sequence>